<dbReference type="PROSITE" id="PS00356">
    <property type="entry name" value="HTH_LACI_1"/>
    <property type="match status" value="1"/>
</dbReference>
<dbReference type="EMBL" id="BAAATA010000003">
    <property type="protein sequence ID" value="GAA2473508.1"/>
    <property type="molecule type" value="Genomic_DNA"/>
</dbReference>
<organism evidence="5 6">
    <name type="scientific">Streptomyces thermolineatus</name>
    <dbReference type="NCBI Taxonomy" id="44033"/>
    <lineage>
        <taxon>Bacteria</taxon>
        <taxon>Bacillati</taxon>
        <taxon>Actinomycetota</taxon>
        <taxon>Actinomycetes</taxon>
        <taxon>Kitasatosporales</taxon>
        <taxon>Streptomycetaceae</taxon>
        <taxon>Streptomyces</taxon>
    </lineage>
</organism>
<gene>
    <name evidence="5" type="ORF">GCM10010406_06760</name>
</gene>
<dbReference type="PANTHER" id="PTHR30146">
    <property type="entry name" value="LACI-RELATED TRANSCRIPTIONAL REPRESSOR"/>
    <property type="match status" value="1"/>
</dbReference>
<evidence type="ECO:0000256" key="2">
    <source>
        <dbReference type="ARBA" id="ARBA00023125"/>
    </source>
</evidence>
<sequence length="351" mass="36124">MRAADDGRAGLVARMVGIKDVARQAGVSVGTVSNVINRPEAVAEETRARVLAVIERLGYVRSESARQLRAGRSRIVAVLVPDMSNPFYVDVAAGAERAARAAGLGVMLCTSAGDPSEEAEYLSLFAEQRVRGVLVAPTDPGGGNLGAFGRHGIPFVTADRTLPGAPGCSVSVDDVAGGALAARHLVDLGHRDIAYVGAPAHLAQCRDRIAGARAALAGAGLDPDSLRQVEAARQDAAAGRDAGARLLAAAPRPTAVFCANDLLALGVLQALYGAGVRVPGEVALVGCGDIDFAAAAAVPLTSVRRPARRTGRLAAELLIEETGEGAAEHEHRRVVLRPELVVRESTGTPAD</sequence>
<evidence type="ECO:0000313" key="5">
    <source>
        <dbReference type="EMBL" id="GAA2473508.1"/>
    </source>
</evidence>
<keyword evidence="3" id="KW-0804">Transcription</keyword>
<dbReference type="Proteomes" id="UP001501358">
    <property type="component" value="Unassembled WGS sequence"/>
</dbReference>
<feature type="domain" description="HTH lacI-type" evidence="4">
    <location>
        <begin position="16"/>
        <end position="70"/>
    </location>
</feature>
<keyword evidence="6" id="KW-1185">Reference proteome</keyword>
<dbReference type="CDD" id="cd01392">
    <property type="entry name" value="HTH_LacI"/>
    <property type="match status" value="1"/>
</dbReference>
<dbReference type="Gene3D" id="3.40.50.2300">
    <property type="match status" value="2"/>
</dbReference>
<proteinExistence type="predicted"/>
<evidence type="ECO:0000256" key="1">
    <source>
        <dbReference type="ARBA" id="ARBA00023015"/>
    </source>
</evidence>
<accession>A0ABN3KZI0</accession>
<evidence type="ECO:0000313" key="6">
    <source>
        <dbReference type="Proteomes" id="UP001501358"/>
    </source>
</evidence>
<name>A0ABN3KZI0_9ACTN</name>
<dbReference type="PANTHER" id="PTHR30146:SF109">
    <property type="entry name" value="HTH-TYPE TRANSCRIPTIONAL REGULATOR GALS"/>
    <property type="match status" value="1"/>
</dbReference>
<dbReference type="Pfam" id="PF13377">
    <property type="entry name" value="Peripla_BP_3"/>
    <property type="match status" value="1"/>
</dbReference>
<dbReference type="Pfam" id="PF00356">
    <property type="entry name" value="LacI"/>
    <property type="match status" value="1"/>
</dbReference>
<dbReference type="GO" id="GO:0003677">
    <property type="term" value="F:DNA binding"/>
    <property type="evidence" value="ECO:0007669"/>
    <property type="project" value="UniProtKB-KW"/>
</dbReference>
<dbReference type="PRINTS" id="PR00036">
    <property type="entry name" value="HTHLACI"/>
</dbReference>
<reference evidence="5 6" key="1">
    <citation type="journal article" date="2019" name="Int. J. Syst. Evol. Microbiol.">
        <title>The Global Catalogue of Microorganisms (GCM) 10K type strain sequencing project: providing services to taxonomists for standard genome sequencing and annotation.</title>
        <authorList>
            <consortium name="The Broad Institute Genomics Platform"/>
            <consortium name="The Broad Institute Genome Sequencing Center for Infectious Disease"/>
            <person name="Wu L."/>
            <person name="Ma J."/>
        </authorList>
    </citation>
    <scope>NUCLEOTIDE SEQUENCE [LARGE SCALE GENOMIC DNA]</scope>
    <source>
        <strain evidence="5 6">JCM 6307</strain>
    </source>
</reference>
<protein>
    <submittedName>
        <fullName evidence="5">LacI family DNA-binding transcriptional regulator</fullName>
    </submittedName>
</protein>
<evidence type="ECO:0000259" key="4">
    <source>
        <dbReference type="PROSITE" id="PS50932"/>
    </source>
</evidence>
<evidence type="ECO:0000256" key="3">
    <source>
        <dbReference type="ARBA" id="ARBA00023163"/>
    </source>
</evidence>
<dbReference type="SUPFAM" id="SSF53822">
    <property type="entry name" value="Periplasmic binding protein-like I"/>
    <property type="match status" value="1"/>
</dbReference>
<dbReference type="InterPro" id="IPR010982">
    <property type="entry name" value="Lambda_DNA-bd_dom_sf"/>
</dbReference>
<dbReference type="PROSITE" id="PS50932">
    <property type="entry name" value="HTH_LACI_2"/>
    <property type="match status" value="1"/>
</dbReference>
<dbReference type="InterPro" id="IPR046335">
    <property type="entry name" value="LacI/GalR-like_sensor"/>
</dbReference>
<dbReference type="InterPro" id="IPR028082">
    <property type="entry name" value="Peripla_BP_I"/>
</dbReference>
<comment type="caution">
    <text evidence="5">The sequence shown here is derived from an EMBL/GenBank/DDBJ whole genome shotgun (WGS) entry which is preliminary data.</text>
</comment>
<dbReference type="InterPro" id="IPR000843">
    <property type="entry name" value="HTH_LacI"/>
</dbReference>
<keyword evidence="1" id="KW-0805">Transcription regulation</keyword>
<keyword evidence="2 5" id="KW-0238">DNA-binding</keyword>
<dbReference type="SMART" id="SM00354">
    <property type="entry name" value="HTH_LACI"/>
    <property type="match status" value="1"/>
</dbReference>
<dbReference type="SUPFAM" id="SSF47413">
    <property type="entry name" value="lambda repressor-like DNA-binding domains"/>
    <property type="match status" value="1"/>
</dbReference>
<dbReference type="Gene3D" id="1.10.260.40">
    <property type="entry name" value="lambda repressor-like DNA-binding domains"/>
    <property type="match status" value="1"/>
</dbReference>